<dbReference type="Pfam" id="PF16326">
    <property type="entry name" value="ABC_tran_CTD"/>
    <property type="match status" value="1"/>
</dbReference>
<dbReference type="EMBL" id="JAGQHR010000300">
    <property type="protein sequence ID" value="MCA9728103.1"/>
    <property type="molecule type" value="Genomic_DNA"/>
</dbReference>
<dbReference type="AlphaFoldDB" id="A0A956LZL2"/>
<dbReference type="InterPro" id="IPR017871">
    <property type="entry name" value="ABC_transporter-like_CS"/>
</dbReference>
<proteinExistence type="predicted"/>
<dbReference type="SMART" id="SM00382">
    <property type="entry name" value="AAA"/>
    <property type="match status" value="2"/>
</dbReference>
<dbReference type="PROSITE" id="PS50893">
    <property type="entry name" value="ABC_TRANSPORTER_2"/>
    <property type="match status" value="2"/>
</dbReference>
<feature type="domain" description="ABC transporter" evidence="5">
    <location>
        <begin position="326"/>
        <end position="540"/>
    </location>
</feature>
<dbReference type="InterPro" id="IPR037118">
    <property type="entry name" value="Val-tRNA_synth_C_sf"/>
</dbReference>
<dbReference type="Pfam" id="PF12848">
    <property type="entry name" value="ABC_tran_Xtn"/>
    <property type="match status" value="1"/>
</dbReference>
<keyword evidence="2" id="KW-0547">Nucleotide-binding</keyword>
<organism evidence="6 7">
    <name type="scientific">Eiseniibacteriota bacterium</name>
    <dbReference type="NCBI Taxonomy" id="2212470"/>
    <lineage>
        <taxon>Bacteria</taxon>
        <taxon>Candidatus Eiseniibacteriota</taxon>
    </lineage>
</organism>
<dbReference type="InterPro" id="IPR032781">
    <property type="entry name" value="ABC_tran_Xtn"/>
</dbReference>
<keyword evidence="1" id="KW-0677">Repeat</keyword>
<dbReference type="PANTHER" id="PTHR42855">
    <property type="entry name" value="ABC TRANSPORTER ATP-BINDING SUBUNIT"/>
    <property type="match status" value="1"/>
</dbReference>
<comment type="caution">
    <text evidence="6">The sequence shown here is derived from an EMBL/GenBank/DDBJ whole genome shotgun (WGS) entry which is preliminary data.</text>
</comment>
<evidence type="ECO:0000256" key="3">
    <source>
        <dbReference type="ARBA" id="ARBA00022840"/>
    </source>
</evidence>
<dbReference type="Pfam" id="PF00005">
    <property type="entry name" value="ABC_tran"/>
    <property type="match status" value="2"/>
</dbReference>
<evidence type="ECO:0000259" key="5">
    <source>
        <dbReference type="PROSITE" id="PS50893"/>
    </source>
</evidence>
<reference evidence="6" key="2">
    <citation type="journal article" date="2021" name="Microbiome">
        <title>Successional dynamics and alternative stable states in a saline activated sludge microbial community over 9 years.</title>
        <authorList>
            <person name="Wang Y."/>
            <person name="Ye J."/>
            <person name="Ju F."/>
            <person name="Liu L."/>
            <person name="Boyd J.A."/>
            <person name="Deng Y."/>
            <person name="Parks D.H."/>
            <person name="Jiang X."/>
            <person name="Yin X."/>
            <person name="Woodcroft B.J."/>
            <person name="Tyson G.W."/>
            <person name="Hugenholtz P."/>
            <person name="Polz M.F."/>
            <person name="Zhang T."/>
        </authorList>
    </citation>
    <scope>NUCLEOTIDE SEQUENCE</scope>
    <source>
        <strain evidence="6">HKST-UBA01</strain>
    </source>
</reference>
<dbReference type="Gene3D" id="3.40.50.300">
    <property type="entry name" value="P-loop containing nucleotide triphosphate hydrolases"/>
    <property type="match status" value="2"/>
</dbReference>
<feature type="domain" description="ABC transporter" evidence="5">
    <location>
        <begin position="2"/>
        <end position="259"/>
    </location>
</feature>
<dbReference type="Gene3D" id="1.10.287.380">
    <property type="entry name" value="Valyl-tRNA synthetase, C-terminal domain"/>
    <property type="match status" value="1"/>
</dbReference>
<dbReference type="FunFam" id="3.40.50.300:FF:000011">
    <property type="entry name" value="Putative ABC transporter ATP-binding component"/>
    <property type="match status" value="1"/>
</dbReference>
<evidence type="ECO:0000313" key="6">
    <source>
        <dbReference type="EMBL" id="MCA9728103.1"/>
    </source>
</evidence>
<reference evidence="6" key="1">
    <citation type="submission" date="2020-04" db="EMBL/GenBank/DDBJ databases">
        <authorList>
            <person name="Zhang T."/>
        </authorList>
    </citation>
    <scope>NUCLEOTIDE SEQUENCE</scope>
    <source>
        <strain evidence="6">HKST-UBA01</strain>
    </source>
</reference>
<dbReference type="FunFam" id="3.40.50.300:FF:000309">
    <property type="entry name" value="ABC transporter ATP-binding protein"/>
    <property type="match status" value="1"/>
</dbReference>
<dbReference type="PANTHER" id="PTHR42855:SF2">
    <property type="entry name" value="DRUG RESISTANCE ABC TRANSPORTER,ATP-BINDING PROTEIN"/>
    <property type="match status" value="1"/>
</dbReference>
<sequence length="627" mass="70729">MLKALGIDRAFGGQVLFDHVDWVLGDRDRVGLVGPNGSGKSTWLRMLAGEESPDAGSIETPRSYRVGYLPQFAFELGHGTVRDEARSAFAAVLAIKEELEGLEARLETPLAESETEALLARHTRLEEEFRHRDGYEIDRQVDRVLRGLGFTLSDFGRSVDTLSGGWQMRVAPAKLLLERPDALLLDEPTNHLDLEAREWLEGFLRDYPGAFVVVSHDRYFLDQTVNRITDLMTRQLVDYSGTYSQYLEQRQKRYEMAMTAWKRQQDEIKRIERFIERFKAKNTKATQAQSRVKMLERMERLEKPEEPSRTVHFQFPQPDRSGRITLEVEGIHKSYGPIEVFRGIDLAVERGQKVALVGPNGAGKSTLMRILAGQEPIELGTRTVGLKVTLDFFAQDAADRMPRDKTILEEAMTRAPTDFVPRVRGLLGAFLFSGPAVDKPIGVLSGGERNRLALAMMLMRPSNVLLLDEPTNHLDMTSKDVLLEALRQFEGTVVFVSHDRFFLEQLATRVIEVGGGTIYDYPGGYEGFLHQKGLREEGEAVAPVSQRTAAALPSEAPVRRKPNQRKLEALEQKIAQLEERKAKLETLLADGEIYRDSEKAAFYTNEYESVAAELENAVESWAVMSEE</sequence>
<dbReference type="GO" id="GO:0005524">
    <property type="term" value="F:ATP binding"/>
    <property type="evidence" value="ECO:0007669"/>
    <property type="project" value="UniProtKB-KW"/>
</dbReference>
<gene>
    <name evidence="6" type="ORF">KC729_10500</name>
</gene>
<dbReference type="InterPro" id="IPR003593">
    <property type="entry name" value="AAA+_ATPase"/>
</dbReference>
<evidence type="ECO:0000256" key="1">
    <source>
        <dbReference type="ARBA" id="ARBA00022737"/>
    </source>
</evidence>
<dbReference type="InterPro" id="IPR032524">
    <property type="entry name" value="ABC_tran_C"/>
</dbReference>
<evidence type="ECO:0000313" key="7">
    <source>
        <dbReference type="Proteomes" id="UP000697710"/>
    </source>
</evidence>
<dbReference type="InterPro" id="IPR003439">
    <property type="entry name" value="ABC_transporter-like_ATP-bd"/>
</dbReference>
<keyword evidence="3 6" id="KW-0067">ATP-binding</keyword>
<dbReference type="GO" id="GO:0016887">
    <property type="term" value="F:ATP hydrolysis activity"/>
    <property type="evidence" value="ECO:0007669"/>
    <property type="project" value="InterPro"/>
</dbReference>
<dbReference type="InterPro" id="IPR051309">
    <property type="entry name" value="ABCF_ATPase"/>
</dbReference>
<evidence type="ECO:0000256" key="4">
    <source>
        <dbReference type="SAM" id="Coils"/>
    </source>
</evidence>
<dbReference type="SUPFAM" id="SSF52540">
    <property type="entry name" value="P-loop containing nucleoside triphosphate hydrolases"/>
    <property type="match status" value="2"/>
</dbReference>
<keyword evidence="4" id="KW-0175">Coiled coil</keyword>
<dbReference type="Proteomes" id="UP000697710">
    <property type="component" value="Unassembled WGS sequence"/>
</dbReference>
<dbReference type="PROSITE" id="PS00211">
    <property type="entry name" value="ABC_TRANSPORTER_1"/>
    <property type="match status" value="1"/>
</dbReference>
<dbReference type="GO" id="GO:0003677">
    <property type="term" value="F:DNA binding"/>
    <property type="evidence" value="ECO:0007669"/>
    <property type="project" value="InterPro"/>
</dbReference>
<dbReference type="InterPro" id="IPR027417">
    <property type="entry name" value="P-loop_NTPase"/>
</dbReference>
<accession>A0A956LZL2</accession>
<feature type="coiled-coil region" evidence="4">
    <location>
        <begin position="560"/>
        <end position="590"/>
    </location>
</feature>
<protein>
    <submittedName>
        <fullName evidence="6">ABC-F family ATP-binding cassette domain-containing protein</fullName>
    </submittedName>
</protein>
<name>A0A956LZL2_UNCEI</name>
<dbReference type="CDD" id="cd03221">
    <property type="entry name" value="ABCF_EF-3"/>
    <property type="match status" value="2"/>
</dbReference>
<evidence type="ECO:0000256" key="2">
    <source>
        <dbReference type="ARBA" id="ARBA00022741"/>
    </source>
</evidence>